<evidence type="ECO:0000256" key="1">
    <source>
        <dbReference type="SAM" id="Phobius"/>
    </source>
</evidence>
<feature type="transmembrane region" description="Helical" evidence="1">
    <location>
        <begin position="41"/>
        <end position="60"/>
    </location>
</feature>
<sequence length="143" mass="14906">MGALPKRIHSNSSLAPLLSYSTLPPFGAVLCKGSARPAAVGYLYTGPFIGGTLGVILMVMTSDPLCGWVARKNGGIYEPEFRIYPIVIAVATGAIGLFLFGSMIDAGKGYYVGSVLHGIYGISVNVAGAVMNAYVVDAYIGMH</sequence>
<dbReference type="VEuPathDB" id="FungiDB:A1O9_08476"/>
<proteinExistence type="predicted"/>
<dbReference type="EMBL" id="AMGV01000007">
    <property type="protein sequence ID" value="KEF55726.1"/>
    <property type="molecule type" value="Genomic_DNA"/>
</dbReference>
<comment type="caution">
    <text evidence="2">The sequence shown here is derived from an EMBL/GenBank/DDBJ whole genome shotgun (WGS) entry which is preliminary data.</text>
</comment>
<organism evidence="2 3">
    <name type="scientific">Exophiala aquamarina CBS 119918</name>
    <dbReference type="NCBI Taxonomy" id="1182545"/>
    <lineage>
        <taxon>Eukaryota</taxon>
        <taxon>Fungi</taxon>
        <taxon>Dikarya</taxon>
        <taxon>Ascomycota</taxon>
        <taxon>Pezizomycotina</taxon>
        <taxon>Eurotiomycetes</taxon>
        <taxon>Chaetothyriomycetidae</taxon>
        <taxon>Chaetothyriales</taxon>
        <taxon>Herpotrichiellaceae</taxon>
        <taxon>Exophiala</taxon>
    </lineage>
</organism>
<dbReference type="HOGENOM" id="CLU_1806169_0_0_1"/>
<dbReference type="STRING" id="1182545.A0A072P7B8"/>
<gene>
    <name evidence="2" type="ORF">A1O9_08476</name>
</gene>
<dbReference type="OrthoDB" id="2585655at2759"/>
<protein>
    <submittedName>
        <fullName evidence="2">Uncharacterized protein</fullName>
    </submittedName>
</protein>
<feature type="transmembrane region" description="Helical" evidence="1">
    <location>
        <begin position="110"/>
        <end position="135"/>
    </location>
</feature>
<reference evidence="2 3" key="1">
    <citation type="submission" date="2013-03" db="EMBL/GenBank/DDBJ databases">
        <title>The Genome Sequence of Exophiala aquamarina CBS 119918.</title>
        <authorList>
            <consortium name="The Broad Institute Genomics Platform"/>
            <person name="Cuomo C."/>
            <person name="de Hoog S."/>
            <person name="Gorbushina A."/>
            <person name="Walker B."/>
            <person name="Young S.K."/>
            <person name="Zeng Q."/>
            <person name="Gargeya S."/>
            <person name="Fitzgerald M."/>
            <person name="Haas B."/>
            <person name="Abouelleil A."/>
            <person name="Allen A.W."/>
            <person name="Alvarado L."/>
            <person name="Arachchi H.M."/>
            <person name="Berlin A.M."/>
            <person name="Chapman S.B."/>
            <person name="Gainer-Dewar J."/>
            <person name="Goldberg J."/>
            <person name="Griggs A."/>
            <person name="Gujja S."/>
            <person name="Hansen M."/>
            <person name="Howarth C."/>
            <person name="Imamovic A."/>
            <person name="Ireland A."/>
            <person name="Larimer J."/>
            <person name="McCowan C."/>
            <person name="Murphy C."/>
            <person name="Pearson M."/>
            <person name="Poon T.W."/>
            <person name="Priest M."/>
            <person name="Roberts A."/>
            <person name="Saif S."/>
            <person name="Shea T."/>
            <person name="Sisk P."/>
            <person name="Sykes S."/>
            <person name="Wortman J."/>
            <person name="Nusbaum C."/>
            <person name="Birren B."/>
        </authorList>
    </citation>
    <scope>NUCLEOTIDE SEQUENCE [LARGE SCALE GENOMIC DNA]</scope>
    <source>
        <strain evidence="2 3">CBS 119918</strain>
    </source>
</reference>
<dbReference type="Proteomes" id="UP000027920">
    <property type="component" value="Unassembled WGS sequence"/>
</dbReference>
<keyword evidence="3" id="KW-1185">Reference proteome</keyword>
<keyword evidence="1" id="KW-0472">Membrane</keyword>
<dbReference type="RefSeq" id="XP_013258316.1">
    <property type="nucleotide sequence ID" value="XM_013402862.1"/>
</dbReference>
<feature type="transmembrane region" description="Helical" evidence="1">
    <location>
        <begin position="81"/>
        <end position="104"/>
    </location>
</feature>
<evidence type="ECO:0000313" key="3">
    <source>
        <dbReference type="Proteomes" id="UP000027920"/>
    </source>
</evidence>
<name>A0A072P7B8_9EURO</name>
<evidence type="ECO:0000313" key="2">
    <source>
        <dbReference type="EMBL" id="KEF55726.1"/>
    </source>
</evidence>
<dbReference type="AlphaFoldDB" id="A0A072P7B8"/>
<keyword evidence="1" id="KW-1133">Transmembrane helix</keyword>
<keyword evidence="1" id="KW-0812">Transmembrane</keyword>
<dbReference type="GeneID" id="25283389"/>
<accession>A0A072P7B8</accession>